<reference evidence="1" key="2">
    <citation type="submission" date="2023-05" db="EMBL/GenBank/DDBJ databases">
        <authorList>
            <person name="Fouks B."/>
        </authorList>
    </citation>
    <scope>NUCLEOTIDE SEQUENCE</scope>
    <source>
        <strain evidence="1">Stay&amp;Tobe</strain>
        <tissue evidence="1">Testes</tissue>
    </source>
</reference>
<evidence type="ECO:0000313" key="1">
    <source>
        <dbReference type="EMBL" id="KAJ9573830.1"/>
    </source>
</evidence>
<protein>
    <submittedName>
        <fullName evidence="1">Uncharacterized protein</fullName>
    </submittedName>
</protein>
<keyword evidence="2" id="KW-1185">Reference proteome</keyword>
<evidence type="ECO:0000313" key="2">
    <source>
        <dbReference type="Proteomes" id="UP001233999"/>
    </source>
</evidence>
<sequence>RAHTQFDPGAHSAPNFVFMYTISNLYSSNNGQSGAEIKIYKIVASYIIIKFKTGIAIKPCF</sequence>
<organism evidence="1 2">
    <name type="scientific">Diploptera punctata</name>
    <name type="common">Pacific beetle cockroach</name>
    <dbReference type="NCBI Taxonomy" id="6984"/>
    <lineage>
        <taxon>Eukaryota</taxon>
        <taxon>Metazoa</taxon>
        <taxon>Ecdysozoa</taxon>
        <taxon>Arthropoda</taxon>
        <taxon>Hexapoda</taxon>
        <taxon>Insecta</taxon>
        <taxon>Pterygota</taxon>
        <taxon>Neoptera</taxon>
        <taxon>Polyneoptera</taxon>
        <taxon>Dictyoptera</taxon>
        <taxon>Blattodea</taxon>
        <taxon>Blaberoidea</taxon>
        <taxon>Blaberidae</taxon>
        <taxon>Diplopterinae</taxon>
        <taxon>Diploptera</taxon>
    </lineage>
</organism>
<dbReference type="EMBL" id="JASPKZ010010676">
    <property type="protein sequence ID" value="KAJ9573830.1"/>
    <property type="molecule type" value="Genomic_DNA"/>
</dbReference>
<feature type="non-terminal residue" evidence="1">
    <location>
        <position position="61"/>
    </location>
</feature>
<dbReference type="AlphaFoldDB" id="A0AAD7Z3X8"/>
<gene>
    <name evidence="1" type="ORF">L9F63_008794</name>
</gene>
<dbReference type="Proteomes" id="UP001233999">
    <property type="component" value="Unassembled WGS sequence"/>
</dbReference>
<name>A0AAD7Z3X8_DIPPU</name>
<reference evidence="1" key="1">
    <citation type="journal article" date="2023" name="IScience">
        <title>Live-bearing cockroach genome reveals convergent evolutionary mechanisms linked to viviparity in insects and beyond.</title>
        <authorList>
            <person name="Fouks B."/>
            <person name="Harrison M.C."/>
            <person name="Mikhailova A.A."/>
            <person name="Marchal E."/>
            <person name="English S."/>
            <person name="Carruthers M."/>
            <person name="Jennings E.C."/>
            <person name="Chiamaka E.L."/>
            <person name="Frigard R.A."/>
            <person name="Pippel M."/>
            <person name="Attardo G.M."/>
            <person name="Benoit J.B."/>
            <person name="Bornberg-Bauer E."/>
            <person name="Tobe S.S."/>
        </authorList>
    </citation>
    <scope>NUCLEOTIDE SEQUENCE</scope>
    <source>
        <strain evidence="1">Stay&amp;Tobe</strain>
    </source>
</reference>
<comment type="caution">
    <text evidence="1">The sequence shown here is derived from an EMBL/GenBank/DDBJ whole genome shotgun (WGS) entry which is preliminary data.</text>
</comment>
<feature type="non-terminal residue" evidence="1">
    <location>
        <position position="1"/>
    </location>
</feature>
<accession>A0AAD7Z3X8</accession>
<proteinExistence type="predicted"/>